<evidence type="ECO:0000256" key="4">
    <source>
        <dbReference type="ARBA" id="ARBA00022741"/>
    </source>
</evidence>
<feature type="domain" description="Bacterial type II secretion system protein E" evidence="6">
    <location>
        <begin position="395"/>
        <end position="409"/>
    </location>
</feature>
<dbReference type="FunFam" id="3.30.450.90:FF:000001">
    <property type="entry name" value="Type II secretion system ATPase GspE"/>
    <property type="match status" value="1"/>
</dbReference>
<gene>
    <name evidence="7" type="ORF">TST_1072</name>
</gene>
<dbReference type="PANTHER" id="PTHR30258">
    <property type="entry name" value="TYPE II SECRETION SYSTEM PROTEIN GSPE-RELATED"/>
    <property type="match status" value="1"/>
</dbReference>
<name>A0A0S3QU76_THET7</name>
<keyword evidence="5" id="KW-0067">ATP-binding</keyword>
<proteinExistence type="inferred from homology"/>
<evidence type="ECO:0000256" key="5">
    <source>
        <dbReference type="ARBA" id="ARBA00022840"/>
    </source>
</evidence>
<dbReference type="GO" id="GO:0005737">
    <property type="term" value="C:cytoplasm"/>
    <property type="evidence" value="ECO:0007669"/>
    <property type="project" value="UniProtKB-SubCell"/>
</dbReference>
<dbReference type="InterPro" id="IPR037257">
    <property type="entry name" value="T2SS_E_N_sf"/>
</dbReference>
<dbReference type="EMBL" id="AP013035">
    <property type="protein sequence ID" value="BAT71866.1"/>
    <property type="molecule type" value="Genomic_DNA"/>
</dbReference>
<dbReference type="SUPFAM" id="SSF52540">
    <property type="entry name" value="P-loop containing nucleoside triphosphate hydrolases"/>
    <property type="match status" value="1"/>
</dbReference>
<evidence type="ECO:0000313" key="8">
    <source>
        <dbReference type="Proteomes" id="UP000063234"/>
    </source>
</evidence>
<reference evidence="8" key="1">
    <citation type="journal article" date="2018" name="Science">
        <title>A primordial and reversible TCA cycle in a facultatively chemolithoautotrophic thermophile.</title>
        <authorList>
            <person name="Nunoura T."/>
            <person name="Chikaraishi Y."/>
            <person name="Izaki R."/>
            <person name="Suwa T."/>
            <person name="Sato T."/>
            <person name="Harada T."/>
            <person name="Mori K."/>
            <person name="Kato Y."/>
            <person name="Miyazaki M."/>
            <person name="Shimamura S."/>
            <person name="Yanagawa K."/>
            <person name="Shuto A."/>
            <person name="Ohkouchi N."/>
            <person name="Fujita N."/>
            <person name="Takaki Y."/>
            <person name="Atomi H."/>
            <person name="Takai K."/>
        </authorList>
    </citation>
    <scope>NUCLEOTIDE SEQUENCE [LARGE SCALE GENOMIC DNA]</scope>
    <source>
        <strain evidence="8">DSM 17441 / JCM 13301 / NBRC 103674 / ABI70S6</strain>
    </source>
</reference>
<dbReference type="NCBIfam" id="TIGR02538">
    <property type="entry name" value="type_IV_pilB"/>
    <property type="match status" value="1"/>
</dbReference>
<dbReference type="OrthoDB" id="9765501at2"/>
<comment type="subcellular location">
    <subcellularLocation>
        <location evidence="1">Cytoplasm</location>
    </subcellularLocation>
</comment>
<dbReference type="Pfam" id="PF00437">
    <property type="entry name" value="T2SSE"/>
    <property type="match status" value="1"/>
</dbReference>
<dbReference type="PATRIC" id="fig|1298851.3.peg.1127"/>
<dbReference type="CDD" id="cd01129">
    <property type="entry name" value="PulE-GspE-like"/>
    <property type="match status" value="1"/>
</dbReference>
<dbReference type="Gene3D" id="3.30.450.90">
    <property type="match status" value="1"/>
</dbReference>
<organism evidence="7 8">
    <name type="scientific">Thermosulfidibacter takaii (strain DSM 17441 / JCM 13301 / NBRC 103674 / ABI70S6)</name>
    <dbReference type="NCBI Taxonomy" id="1298851"/>
    <lineage>
        <taxon>Bacteria</taxon>
        <taxon>Pseudomonadati</taxon>
        <taxon>Thermosulfidibacterota</taxon>
        <taxon>Thermosulfidibacteria</taxon>
        <taxon>Thermosulfidibacterales</taxon>
        <taxon>Thermosulfidibacteraceae</taxon>
    </lineage>
</organism>
<dbReference type="STRING" id="1298851.TST_1072"/>
<dbReference type="Pfam" id="PF05157">
    <property type="entry name" value="MshEN"/>
    <property type="match status" value="1"/>
</dbReference>
<evidence type="ECO:0000259" key="6">
    <source>
        <dbReference type="PROSITE" id="PS00662"/>
    </source>
</evidence>
<dbReference type="RefSeq" id="WP_068549859.1">
    <property type="nucleotide sequence ID" value="NZ_AP013035.1"/>
</dbReference>
<dbReference type="Proteomes" id="UP000063234">
    <property type="component" value="Chromosome"/>
</dbReference>
<evidence type="ECO:0000256" key="1">
    <source>
        <dbReference type="ARBA" id="ARBA00004496"/>
    </source>
</evidence>
<dbReference type="InterPro" id="IPR001482">
    <property type="entry name" value="T2SS/T4SS_dom"/>
</dbReference>
<keyword evidence="4" id="KW-0547">Nucleotide-binding</keyword>
<dbReference type="Gene3D" id="3.40.50.300">
    <property type="entry name" value="P-loop containing nucleotide triphosphate hydrolases"/>
    <property type="match status" value="1"/>
</dbReference>
<sequence length="573" mass="64391">MVRLRVGELLLRKGLITEEQLEEALREQARTGKRLGDILVEKGFIEREILEKVLREYRASLEGLEDIQPEDIDKELAKYVPEKIASMFKVVPVKKDNGTIWLASADVLDISALDYIRFATGYNIRIILASEDFVKTAYDALYGSISKQEILKDIIEESESLDVKNVDEDEISVLEEEDQGFTLGAVEELAFQAPVVRLVNFLLTEAVMKGASDIHIEPYEKRVRIRFRIDGVLEEQMTVSTKMRDAIVARVKIMSKLNVVERRVPQDGRIKIRVRDKEVDLRVSTVPTVTGEKVVMRLLDKSGLVLDLDLLGFEEDQKKLFEKMIRKPYGMILITGPTGSGKTTTLYSALKILNSPKVNIMTVEDPVEYNFEGINQVNVNEAVGLTFASALRAFLRQDPDIILVGEIRDTETVDIAIKAALTGHLVFSTVHTNNAPATVTRLIDMGVEPFLVSSSLLLVVAQRLVRKICPYCKEEYKPPQEIFESLGLEDDGTVFYRGKGCPQCRNTGYKGRIAVYELMEVTPEMRKAIVKGASEDEIREIAKSNGMMELKETGLLKAKKGITTLEEVLRAVS</sequence>
<dbReference type="SUPFAM" id="SSF160246">
    <property type="entry name" value="EspE N-terminal domain-like"/>
    <property type="match status" value="1"/>
</dbReference>
<dbReference type="PANTHER" id="PTHR30258:SF1">
    <property type="entry name" value="PROTEIN TRANSPORT PROTEIN HOFB HOMOLOG"/>
    <property type="match status" value="1"/>
</dbReference>
<dbReference type="Gene3D" id="3.30.300.160">
    <property type="entry name" value="Type II secretion system, protein E, N-terminal domain"/>
    <property type="match status" value="1"/>
</dbReference>
<keyword evidence="3" id="KW-0963">Cytoplasm</keyword>
<dbReference type="InterPro" id="IPR003593">
    <property type="entry name" value="AAA+_ATPase"/>
</dbReference>
<keyword evidence="8" id="KW-1185">Reference proteome</keyword>
<dbReference type="GO" id="GO:0005886">
    <property type="term" value="C:plasma membrane"/>
    <property type="evidence" value="ECO:0007669"/>
    <property type="project" value="TreeGrafter"/>
</dbReference>
<dbReference type="InterPro" id="IPR007831">
    <property type="entry name" value="T2SS_GspE_N"/>
</dbReference>
<dbReference type="InterPro" id="IPR013374">
    <property type="entry name" value="ATPase_typ4_pilus-assembl_PilB"/>
</dbReference>
<dbReference type="GO" id="GO:0005524">
    <property type="term" value="F:ATP binding"/>
    <property type="evidence" value="ECO:0007669"/>
    <property type="project" value="UniProtKB-KW"/>
</dbReference>
<protein>
    <submittedName>
        <fullName evidence="7">Type IV pilus assembly protein PilB</fullName>
    </submittedName>
</protein>
<dbReference type="InterPro" id="IPR027417">
    <property type="entry name" value="P-loop_NTPase"/>
</dbReference>
<evidence type="ECO:0000256" key="3">
    <source>
        <dbReference type="ARBA" id="ARBA00022490"/>
    </source>
</evidence>
<dbReference type="AlphaFoldDB" id="A0A0S3QU76"/>
<accession>A0A0S3QU76</accession>
<dbReference type="FunFam" id="3.40.50.300:FF:000398">
    <property type="entry name" value="Type IV pilus assembly ATPase PilB"/>
    <property type="match status" value="1"/>
</dbReference>
<evidence type="ECO:0000313" key="7">
    <source>
        <dbReference type="EMBL" id="BAT71866.1"/>
    </source>
</evidence>
<dbReference type="GO" id="GO:0009297">
    <property type="term" value="P:pilus assembly"/>
    <property type="evidence" value="ECO:0007669"/>
    <property type="project" value="InterPro"/>
</dbReference>
<dbReference type="GO" id="GO:0016887">
    <property type="term" value="F:ATP hydrolysis activity"/>
    <property type="evidence" value="ECO:0007669"/>
    <property type="project" value="InterPro"/>
</dbReference>
<comment type="similarity">
    <text evidence="2">Belongs to the GSP E family.</text>
</comment>
<dbReference type="PROSITE" id="PS00662">
    <property type="entry name" value="T2SP_E"/>
    <property type="match status" value="1"/>
</dbReference>
<dbReference type="KEGG" id="ttk:TST_1072"/>
<evidence type="ECO:0000256" key="2">
    <source>
        <dbReference type="ARBA" id="ARBA00006611"/>
    </source>
</evidence>
<dbReference type="SMART" id="SM00382">
    <property type="entry name" value="AAA"/>
    <property type="match status" value="1"/>
</dbReference>